<dbReference type="EMBL" id="CM026421">
    <property type="protein sequence ID" value="KAG0593262.1"/>
    <property type="molecule type" value="Genomic_DNA"/>
</dbReference>
<comment type="similarity">
    <text evidence="2 8">Belongs to the DHHC palmitoyltransferase family.</text>
</comment>
<dbReference type="GO" id="GO:0006612">
    <property type="term" value="P:protein targeting to membrane"/>
    <property type="evidence" value="ECO:0007669"/>
    <property type="project" value="TreeGrafter"/>
</dbReference>
<comment type="caution">
    <text evidence="11">The sequence shown here is derived from an EMBL/GenBank/DDBJ whole genome shotgun (WGS) entry which is preliminary data.</text>
</comment>
<dbReference type="GO" id="GO:0016020">
    <property type="term" value="C:membrane"/>
    <property type="evidence" value="ECO:0007669"/>
    <property type="project" value="UniProtKB-SubCell"/>
</dbReference>
<keyword evidence="3 8" id="KW-0808">Transferase</keyword>
<dbReference type="PANTHER" id="PTHR22883">
    <property type="entry name" value="ZINC FINGER DHHC DOMAIN CONTAINING PROTEIN"/>
    <property type="match status" value="1"/>
</dbReference>
<keyword evidence="4 8" id="KW-0812">Transmembrane</keyword>
<comment type="domain">
    <text evidence="8">The DHHC domain is required for palmitoyltransferase activity.</text>
</comment>
<feature type="transmembrane region" description="Helical" evidence="8">
    <location>
        <begin position="190"/>
        <end position="216"/>
    </location>
</feature>
<dbReference type="Pfam" id="PF01529">
    <property type="entry name" value="DHHC"/>
    <property type="match status" value="1"/>
</dbReference>
<feature type="transmembrane region" description="Helical" evidence="8">
    <location>
        <begin position="43"/>
        <end position="61"/>
    </location>
</feature>
<comment type="subcellular location">
    <subcellularLocation>
        <location evidence="1">Membrane</location>
        <topology evidence="1">Multi-pass membrane protein</topology>
    </subcellularLocation>
</comment>
<dbReference type="PANTHER" id="PTHR22883:SF265">
    <property type="entry name" value="PROTEIN S-ACYLTRANSFERASE 22-RELATED"/>
    <property type="match status" value="1"/>
</dbReference>
<keyword evidence="6 8" id="KW-0472">Membrane</keyword>
<accession>A0A8T0JDV6</accession>
<feature type="compositionally biased region" description="Low complexity" evidence="9">
    <location>
        <begin position="652"/>
        <end position="684"/>
    </location>
</feature>
<evidence type="ECO:0000256" key="9">
    <source>
        <dbReference type="SAM" id="MobiDB-lite"/>
    </source>
</evidence>
<evidence type="ECO:0000256" key="4">
    <source>
        <dbReference type="ARBA" id="ARBA00022692"/>
    </source>
</evidence>
<keyword evidence="12" id="KW-1185">Reference proteome</keyword>
<feature type="transmembrane region" description="Helical" evidence="8">
    <location>
        <begin position="12"/>
        <end position="36"/>
    </location>
</feature>
<sequence length="789" mass="85864">MRNHGWELPYHPLQTVAVAVFSGLSFSFYVFFIPFVGSSVLKFHIYAAFSPVVLAVFILYVRCAGCDPADPGVHQSKRAARAKQRAALKAKDLSLSNFDTCLEHRHDEFEGKACSSSSCARWLCLPFACCKKDDSAKQNTDEQLLYCSICEAEISKNSKHCRACDKCVHEFDHHCRWLNNCVGKRNYRTFVSLMVACLLLLVIVWSTGIGVLVRCFTQKTSFEREIIHRLGSSFSRVPYIIVVVFLSLLAMLGTIPLCQLFFFHLILIHKGITTYDYILAVREQGLEHDVGEGDGLNSLTSSPASSNATGISGYSSAGALGLHRGVFCTPPRMFVEHQQKVLAFSGDLESNSPAKLAKKSIGAAKAQPQKKVSVGINPWKLARLNAEEAAKVAAQARETSTNIIRPIARDSKGSSQVTETEADSSLESSRNVSGEITIAGNKWNHHRRKHHDLPYLTGKERWLLMKDRRGKSNITLNNTTTRPGILLAANGSPQSMVLPLPMEVRNGFRCSPSRFSGEMRASYPGSSYPGSSYPGSQLASPEMTFQGSPELQTIVPPSPATLIIEQPAAVPVVKEVPTVTGKINILFQRSYSTDGYEASAGESGDENTTGQLNLQGLVKTLKRSNLDTSVVNPNEKVAVWEDGSQENIVKPRTSSGSRSSGSRGSRNSRGESTGGRTESSSGSRAEANILKHIRKERPDLGDRLSVSPNESAGSFPSPFPSPLLDSLEVPKSTKAKNGRISSSSKGTPQAPNGVPVVSSTRRLKESLTMGKKTISKKLADGVFNPEPIA</sequence>
<dbReference type="AlphaFoldDB" id="A0A8T0JDV6"/>
<evidence type="ECO:0000256" key="1">
    <source>
        <dbReference type="ARBA" id="ARBA00004141"/>
    </source>
</evidence>
<comment type="catalytic activity">
    <reaction evidence="8">
        <text>L-cysteinyl-[protein] + hexadecanoyl-CoA = S-hexadecanoyl-L-cysteinyl-[protein] + CoA</text>
        <dbReference type="Rhea" id="RHEA:36683"/>
        <dbReference type="Rhea" id="RHEA-COMP:10131"/>
        <dbReference type="Rhea" id="RHEA-COMP:11032"/>
        <dbReference type="ChEBI" id="CHEBI:29950"/>
        <dbReference type="ChEBI" id="CHEBI:57287"/>
        <dbReference type="ChEBI" id="CHEBI:57379"/>
        <dbReference type="ChEBI" id="CHEBI:74151"/>
        <dbReference type="EC" id="2.3.1.225"/>
    </reaction>
</comment>
<dbReference type="InterPro" id="IPR001594">
    <property type="entry name" value="Palmitoyltrfase_DHHC"/>
</dbReference>
<feature type="region of interest" description="Disordered" evidence="9">
    <location>
        <begin position="637"/>
        <end position="769"/>
    </location>
</feature>
<proteinExistence type="inferred from homology"/>
<dbReference type="GO" id="GO:0005783">
    <property type="term" value="C:endoplasmic reticulum"/>
    <property type="evidence" value="ECO:0007669"/>
    <property type="project" value="TreeGrafter"/>
</dbReference>
<dbReference type="PROSITE" id="PS50216">
    <property type="entry name" value="DHHC"/>
    <property type="match status" value="1"/>
</dbReference>
<evidence type="ECO:0000256" key="2">
    <source>
        <dbReference type="ARBA" id="ARBA00008574"/>
    </source>
</evidence>
<dbReference type="EC" id="2.3.1.225" evidence="8"/>
<feature type="compositionally biased region" description="Polar residues" evidence="9">
    <location>
        <begin position="413"/>
        <end position="431"/>
    </location>
</feature>
<gene>
    <name evidence="11" type="ORF">KC19_1G316900</name>
</gene>
<dbReference type="InterPro" id="IPR039859">
    <property type="entry name" value="PFA4/ZDH16/20/ERF2-like"/>
</dbReference>
<keyword evidence="5 8" id="KW-1133">Transmembrane helix</keyword>
<name>A0A8T0JDV6_CERPU</name>
<evidence type="ECO:0000256" key="7">
    <source>
        <dbReference type="ARBA" id="ARBA00023315"/>
    </source>
</evidence>
<dbReference type="GO" id="GO:0005794">
    <property type="term" value="C:Golgi apparatus"/>
    <property type="evidence" value="ECO:0007669"/>
    <property type="project" value="TreeGrafter"/>
</dbReference>
<organism evidence="11 12">
    <name type="scientific">Ceratodon purpureus</name>
    <name type="common">Fire moss</name>
    <name type="synonym">Dicranum purpureum</name>
    <dbReference type="NCBI Taxonomy" id="3225"/>
    <lineage>
        <taxon>Eukaryota</taxon>
        <taxon>Viridiplantae</taxon>
        <taxon>Streptophyta</taxon>
        <taxon>Embryophyta</taxon>
        <taxon>Bryophyta</taxon>
        <taxon>Bryophytina</taxon>
        <taxon>Bryopsida</taxon>
        <taxon>Dicranidae</taxon>
        <taxon>Pseudoditrichales</taxon>
        <taxon>Ditrichaceae</taxon>
        <taxon>Ceratodon</taxon>
    </lineage>
</organism>
<feature type="region of interest" description="Disordered" evidence="9">
    <location>
        <begin position="407"/>
        <end position="431"/>
    </location>
</feature>
<feature type="compositionally biased region" description="Polar residues" evidence="9">
    <location>
        <begin position="739"/>
        <end position="750"/>
    </location>
</feature>
<dbReference type="Proteomes" id="UP000822688">
    <property type="component" value="Chromosome 1"/>
</dbReference>
<evidence type="ECO:0000256" key="8">
    <source>
        <dbReference type="RuleBase" id="RU079119"/>
    </source>
</evidence>
<evidence type="ECO:0000313" key="11">
    <source>
        <dbReference type="EMBL" id="KAG0593262.1"/>
    </source>
</evidence>
<evidence type="ECO:0000256" key="6">
    <source>
        <dbReference type="ARBA" id="ARBA00023136"/>
    </source>
</evidence>
<evidence type="ECO:0000313" key="12">
    <source>
        <dbReference type="Proteomes" id="UP000822688"/>
    </source>
</evidence>
<dbReference type="GO" id="GO:0019706">
    <property type="term" value="F:protein-cysteine S-palmitoyltransferase activity"/>
    <property type="evidence" value="ECO:0007669"/>
    <property type="project" value="UniProtKB-EC"/>
</dbReference>
<evidence type="ECO:0000256" key="3">
    <source>
        <dbReference type="ARBA" id="ARBA00022679"/>
    </source>
</evidence>
<protein>
    <recommendedName>
        <fullName evidence="8">S-acyltransferase</fullName>
        <ecNumber evidence="8">2.3.1.225</ecNumber>
    </recommendedName>
    <alternativeName>
        <fullName evidence="8">Palmitoyltransferase</fullName>
    </alternativeName>
</protein>
<feature type="transmembrane region" description="Helical" evidence="8">
    <location>
        <begin position="237"/>
        <end position="267"/>
    </location>
</feature>
<evidence type="ECO:0000259" key="10">
    <source>
        <dbReference type="Pfam" id="PF01529"/>
    </source>
</evidence>
<feature type="domain" description="Palmitoyltransferase DHHC" evidence="10">
    <location>
        <begin position="143"/>
        <end position="278"/>
    </location>
</feature>
<keyword evidence="7 8" id="KW-0012">Acyltransferase</keyword>
<evidence type="ECO:0000256" key="5">
    <source>
        <dbReference type="ARBA" id="ARBA00022989"/>
    </source>
</evidence>
<reference evidence="11" key="1">
    <citation type="submission" date="2020-06" db="EMBL/GenBank/DDBJ databases">
        <title>WGS assembly of Ceratodon purpureus strain R40.</title>
        <authorList>
            <person name="Carey S.B."/>
            <person name="Jenkins J."/>
            <person name="Shu S."/>
            <person name="Lovell J.T."/>
            <person name="Sreedasyam A."/>
            <person name="Maumus F."/>
            <person name="Tiley G.P."/>
            <person name="Fernandez-Pozo N."/>
            <person name="Barry K."/>
            <person name="Chen C."/>
            <person name="Wang M."/>
            <person name="Lipzen A."/>
            <person name="Daum C."/>
            <person name="Saski C.A."/>
            <person name="Payton A.C."/>
            <person name="Mcbreen J.C."/>
            <person name="Conrad R.E."/>
            <person name="Kollar L.M."/>
            <person name="Olsson S."/>
            <person name="Huttunen S."/>
            <person name="Landis J.B."/>
            <person name="Wickett N.J."/>
            <person name="Johnson M.G."/>
            <person name="Rensing S.A."/>
            <person name="Grimwood J."/>
            <person name="Schmutz J."/>
            <person name="Mcdaniel S.F."/>
        </authorList>
    </citation>
    <scope>NUCLEOTIDE SEQUENCE</scope>
    <source>
        <strain evidence="11">R40</strain>
    </source>
</reference>